<evidence type="ECO:0000313" key="2">
    <source>
        <dbReference type="Proteomes" id="UP000595814"/>
    </source>
</evidence>
<reference evidence="1 2" key="1">
    <citation type="journal article" date="2022" name="Int. J. Syst. Evol. Microbiol.">
        <title>Miniphocaeibacter halophilus sp. nov., an ammonium-tolerant acetate-producing bacterium isolated from a biogas system.</title>
        <authorList>
            <person name="Schnurer A."/>
            <person name="Singh A."/>
            <person name="Bi S."/>
            <person name="Qiao W."/>
            <person name="Westerholm M."/>
        </authorList>
    </citation>
    <scope>NUCLEOTIDE SEQUENCE [LARGE SCALE GENOMIC DNA]</scope>
    <source>
        <strain evidence="1 2">AMB_01</strain>
    </source>
</reference>
<name>A0AC61MYW0_9FIRM</name>
<organism evidence="1 2">
    <name type="scientific">Miniphocaeibacter halophilus</name>
    <dbReference type="NCBI Taxonomy" id="2931922"/>
    <lineage>
        <taxon>Bacteria</taxon>
        <taxon>Bacillati</taxon>
        <taxon>Bacillota</taxon>
        <taxon>Tissierellia</taxon>
        <taxon>Tissierellales</taxon>
        <taxon>Peptoniphilaceae</taxon>
        <taxon>Miniphocaeibacter</taxon>
    </lineage>
</organism>
<protein>
    <submittedName>
        <fullName evidence="1">Uncharacterized protein</fullName>
    </submittedName>
</protein>
<dbReference type="Proteomes" id="UP000595814">
    <property type="component" value="Chromosome"/>
</dbReference>
<accession>A0AC61MYW0</accession>
<keyword evidence="2" id="KW-1185">Reference proteome</keyword>
<proteinExistence type="predicted"/>
<evidence type="ECO:0000313" key="1">
    <source>
        <dbReference type="EMBL" id="QQK08521.1"/>
    </source>
</evidence>
<gene>
    <name evidence="1" type="ORF">JFY71_03005</name>
</gene>
<dbReference type="EMBL" id="CP066744">
    <property type="protein sequence ID" value="QQK08521.1"/>
    <property type="molecule type" value="Genomic_DNA"/>
</dbReference>
<sequence length="155" mass="18524">MFLDVESNMEISLKTQNKDYNKILKALYEYCDYFILADSTFSYWNRELKNKFNDYINNFKEDILLEEYSNSWPGTISEGEARIVKINFSKEAYNFLKKNGPFIVENNYYSFQNTDFQLDISFFKELGNNNFTKDELVFYTITHEGIINISNKLNY</sequence>